<dbReference type="Pfam" id="PF14054">
    <property type="entry name" value="DUF4249"/>
    <property type="match status" value="1"/>
</dbReference>
<reference evidence="1 2" key="1">
    <citation type="submission" date="2018-05" db="EMBL/GenBank/DDBJ databases">
        <title>Complete genome sequence of Flagellimonas aquimarina ECD12 isolated from seaweed Ecklonia cava.</title>
        <authorList>
            <person name="Choi S."/>
            <person name="Seong C."/>
        </authorList>
    </citation>
    <scope>NUCLEOTIDE SEQUENCE [LARGE SCALE GENOMIC DNA]</scope>
    <source>
        <strain evidence="1 2">ECD12</strain>
    </source>
</reference>
<organism evidence="1 2">
    <name type="scientific">Flagellimonas aquimarina</name>
    <dbReference type="NCBI Taxonomy" id="2201895"/>
    <lineage>
        <taxon>Bacteria</taxon>
        <taxon>Pseudomonadati</taxon>
        <taxon>Bacteroidota</taxon>
        <taxon>Flavobacteriia</taxon>
        <taxon>Flavobacteriales</taxon>
        <taxon>Flavobacteriaceae</taxon>
        <taxon>Flagellimonas</taxon>
    </lineage>
</organism>
<evidence type="ECO:0000313" key="1">
    <source>
        <dbReference type="EMBL" id="PWL38744.1"/>
    </source>
</evidence>
<dbReference type="RefSeq" id="WP_109662917.1">
    <property type="nucleotide sequence ID" value="NZ_QGEG01000002.1"/>
</dbReference>
<dbReference type="AlphaFoldDB" id="A0A316KY38"/>
<dbReference type="OrthoDB" id="1062680at2"/>
<accession>A0A316KY38</accession>
<dbReference type="Proteomes" id="UP000245762">
    <property type="component" value="Unassembled WGS sequence"/>
</dbReference>
<comment type="caution">
    <text evidence="1">The sequence shown here is derived from an EMBL/GenBank/DDBJ whole genome shotgun (WGS) entry which is preliminary data.</text>
</comment>
<name>A0A316KY38_9FLAO</name>
<protein>
    <submittedName>
        <fullName evidence="1">DUF4249 domain-containing protein</fullName>
    </submittedName>
</protein>
<dbReference type="EMBL" id="QGEG01000002">
    <property type="protein sequence ID" value="PWL38744.1"/>
    <property type="molecule type" value="Genomic_DNA"/>
</dbReference>
<dbReference type="InterPro" id="IPR025345">
    <property type="entry name" value="DUF4249"/>
</dbReference>
<proteinExistence type="predicted"/>
<sequence>MRGLYCTRFNRNSSILGGMKRTGTTYKPLCIGLVLTFTINGCIEEFDTEFADFESTIVVEATITNEMKRQQVFLSRTYKFEEEGPRAETNAQIRIIEGGNTYTLLETEPGIYVSDQAFAAQPSTTYQLLITTQNGRTYSSNEMALTNTAQIDTLRAERITNDFGEDGVAILVDSFDATGNSKNFRYEFSETYKVIAPEWNAFDLKSTGIDCGVDVIPKVEQNQVCFSRNVSNDIILASTANFDENRISNFMVRFVNGNNYIISHRYSVEVTQYILSNEAFSYFEALDQFTSTESLFSESQPGFLIGNVFADENPDEKVLGFFDVSTVSKKRIFLNYDDFYQGEDLPPYVNPCLEIAPKLISQGGARCILSALVEANQVSYLNINDDPPFEEGPYLVVPRECGDCTVLGSNVQPDFWIE</sequence>
<keyword evidence="2" id="KW-1185">Reference proteome</keyword>
<gene>
    <name evidence="1" type="ORF">DKG77_10890</name>
</gene>
<evidence type="ECO:0000313" key="2">
    <source>
        <dbReference type="Proteomes" id="UP000245762"/>
    </source>
</evidence>